<evidence type="ECO:0000256" key="1">
    <source>
        <dbReference type="SAM" id="MobiDB-lite"/>
    </source>
</evidence>
<sequence>MSEVLKNINQVHRYLTEQGCRVSYGKVKTDLIDKRAVPRRRGGGWSVQSVTQYAAAFLEKTIDEAPEADRPTEEPQGGAATAKAQADADLKNIQAARARFNLEKELGRHVETATVETELGERAKAFKLGLEKWGLDNGEMVASLFGGEETSARDLLAALGTPDTPEAIQAIIDFSLSRQPRWVRLWRKSIEDFLDAYATGTWWTEEMQAAWELFDESRDKEVSCG</sequence>
<evidence type="ECO:0000313" key="2">
    <source>
        <dbReference type="EMBL" id="VFQ44403.1"/>
    </source>
</evidence>
<dbReference type="EMBL" id="CAADHO010000003">
    <property type="protein sequence ID" value="VFQ44403.1"/>
    <property type="molecule type" value="Genomic_DNA"/>
</dbReference>
<protein>
    <submittedName>
        <fullName evidence="2">Uncharacterized protein</fullName>
    </submittedName>
</protein>
<gene>
    <name evidence="2" type="ORF">MSL71_20520</name>
</gene>
<dbReference type="RefSeq" id="WP_180139825.1">
    <property type="nucleotide sequence ID" value="NZ_CAADHO010000003.1"/>
</dbReference>
<accession>A0A4U8YSX8</accession>
<proteinExistence type="predicted"/>
<feature type="region of interest" description="Disordered" evidence="1">
    <location>
        <begin position="67"/>
        <end position="86"/>
    </location>
</feature>
<dbReference type="Proteomes" id="UP000507962">
    <property type="component" value="Unassembled WGS sequence"/>
</dbReference>
<feature type="compositionally biased region" description="Low complexity" evidence="1">
    <location>
        <begin position="76"/>
        <end position="86"/>
    </location>
</feature>
<reference evidence="2 3" key="1">
    <citation type="submission" date="2019-03" db="EMBL/GenBank/DDBJ databases">
        <authorList>
            <person name="Nijsse B."/>
        </authorList>
    </citation>
    <scope>NUCLEOTIDE SEQUENCE [LARGE SCALE GENOMIC DNA]</scope>
    <source>
        <strain evidence="2">Desulfoluna butyratoxydans MSL71</strain>
    </source>
</reference>
<keyword evidence="3" id="KW-1185">Reference proteome</keyword>
<organism evidence="2 3">
    <name type="scientific">Desulfoluna butyratoxydans</name>
    <dbReference type="NCBI Taxonomy" id="231438"/>
    <lineage>
        <taxon>Bacteria</taxon>
        <taxon>Pseudomonadati</taxon>
        <taxon>Thermodesulfobacteriota</taxon>
        <taxon>Desulfobacteria</taxon>
        <taxon>Desulfobacterales</taxon>
        <taxon>Desulfolunaceae</taxon>
        <taxon>Desulfoluna</taxon>
    </lineage>
</organism>
<name>A0A4U8YSX8_9BACT</name>
<dbReference type="AlphaFoldDB" id="A0A4U8YSX8"/>
<evidence type="ECO:0000313" key="3">
    <source>
        <dbReference type="Proteomes" id="UP000507962"/>
    </source>
</evidence>